<keyword evidence="2" id="KW-1185">Reference proteome</keyword>
<comment type="caution">
    <text evidence="1">The sequence shown here is derived from an EMBL/GenBank/DDBJ whole genome shotgun (WGS) entry which is preliminary data.</text>
</comment>
<dbReference type="EMBL" id="CAAALY010084648">
    <property type="protein sequence ID" value="VEL27066.1"/>
    <property type="molecule type" value="Genomic_DNA"/>
</dbReference>
<dbReference type="AlphaFoldDB" id="A0A448X3M3"/>
<gene>
    <name evidence="1" type="ORF">PXEA_LOCUS20506</name>
</gene>
<evidence type="ECO:0000313" key="2">
    <source>
        <dbReference type="Proteomes" id="UP000784294"/>
    </source>
</evidence>
<evidence type="ECO:0000313" key="1">
    <source>
        <dbReference type="EMBL" id="VEL27066.1"/>
    </source>
</evidence>
<proteinExistence type="predicted"/>
<organism evidence="1 2">
    <name type="scientific">Protopolystoma xenopodis</name>
    <dbReference type="NCBI Taxonomy" id="117903"/>
    <lineage>
        <taxon>Eukaryota</taxon>
        <taxon>Metazoa</taxon>
        <taxon>Spiralia</taxon>
        <taxon>Lophotrochozoa</taxon>
        <taxon>Platyhelminthes</taxon>
        <taxon>Monogenea</taxon>
        <taxon>Polyopisthocotylea</taxon>
        <taxon>Polystomatidea</taxon>
        <taxon>Polystomatidae</taxon>
        <taxon>Protopolystoma</taxon>
    </lineage>
</organism>
<name>A0A448X3M3_9PLAT</name>
<sequence>MLSPRAGNHQQLLVQWGAEAGDAGLSGWPRPTNLVDPAAVSCLYSTSPLHHSDTL</sequence>
<accession>A0A448X3M3</accession>
<reference evidence="1" key="1">
    <citation type="submission" date="2018-11" db="EMBL/GenBank/DDBJ databases">
        <authorList>
            <consortium name="Pathogen Informatics"/>
        </authorList>
    </citation>
    <scope>NUCLEOTIDE SEQUENCE</scope>
</reference>
<protein>
    <submittedName>
        <fullName evidence="1">Uncharacterized protein</fullName>
    </submittedName>
</protein>
<dbReference type="Proteomes" id="UP000784294">
    <property type="component" value="Unassembled WGS sequence"/>
</dbReference>